<sequence>MLIVLSPAKSLDFETPPTLADATQPLFLDQSQLLIKRLRKLSPRALGKLMGISDQLAALNATRYADWATPFTPENAKQAVLAFNGNVYEGLDAATLAPADLRFAQGHLRILSGLYGVLRPLDLMQAYRLEMGTSLANPRGKDLYAFWGDRIVDALNAALLEVKAAALVNLASEEYFKSVKSKKLAVPVIQPVFEDWSGSAGAGQFKVVSFYAKRARGLMARFALVKRITVPEKLKKFSAEGYAFAAEASTATRWVFRRRSNQEG</sequence>
<dbReference type="GO" id="GO:0005829">
    <property type="term" value="C:cytosol"/>
    <property type="evidence" value="ECO:0007669"/>
    <property type="project" value="TreeGrafter"/>
</dbReference>
<dbReference type="Proteomes" id="UP000886602">
    <property type="component" value="Unassembled WGS sequence"/>
</dbReference>
<dbReference type="EMBL" id="JADJNC010000017">
    <property type="protein sequence ID" value="MBK7423701.1"/>
    <property type="molecule type" value="Genomic_DNA"/>
</dbReference>
<protein>
    <recommendedName>
        <fullName evidence="1">UPF0246 protein IPJ48_11700</fullName>
    </recommendedName>
</protein>
<comment type="caution">
    <text evidence="2">The sequence shown here is derived from an EMBL/GenBank/DDBJ whole genome shotgun (WGS) entry which is preliminary data.</text>
</comment>
<evidence type="ECO:0000313" key="2">
    <source>
        <dbReference type="EMBL" id="MBK7423701.1"/>
    </source>
</evidence>
<comment type="similarity">
    <text evidence="1">Belongs to the UPF0246 family.</text>
</comment>
<dbReference type="InterPro" id="IPR005583">
    <property type="entry name" value="YaaA"/>
</dbReference>
<dbReference type="Pfam" id="PF03883">
    <property type="entry name" value="H2O2_YaaD"/>
    <property type="match status" value="1"/>
</dbReference>
<dbReference type="GO" id="GO:0033194">
    <property type="term" value="P:response to hydroperoxide"/>
    <property type="evidence" value="ECO:0007669"/>
    <property type="project" value="TreeGrafter"/>
</dbReference>
<dbReference type="NCBIfam" id="NF002542">
    <property type="entry name" value="PRK02101.1-3"/>
    <property type="match status" value="1"/>
</dbReference>
<dbReference type="AlphaFoldDB" id="A0A9D7FKV5"/>
<accession>A0A9D7FKV5</accession>
<evidence type="ECO:0000313" key="3">
    <source>
        <dbReference type="Proteomes" id="UP000886602"/>
    </source>
</evidence>
<dbReference type="PANTHER" id="PTHR30283:SF4">
    <property type="entry name" value="PEROXIDE STRESS RESISTANCE PROTEIN YAAA"/>
    <property type="match status" value="1"/>
</dbReference>
<reference evidence="2" key="1">
    <citation type="submission" date="2020-10" db="EMBL/GenBank/DDBJ databases">
        <title>Connecting structure to function with the recovery of over 1000 high-quality activated sludge metagenome-assembled genomes encoding full-length rRNA genes using long-read sequencing.</title>
        <authorList>
            <person name="Singleton C.M."/>
            <person name="Petriglieri F."/>
            <person name="Kristensen J.M."/>
            <person name="Kirkegaard R.H."/>
            <person name="Michaelsen T.Y."/>
            <person name="Andersen M.H."/>
            <person name="Karst S.M."/>
            <person name="Dueholm M.S."/>
            <person name="Nielsen P.H."/>
            <person name="Albertsen M."/>
        </authorList>
    </citation>
    <scope>NUCLEOTIDE SEQUENCE</scope>
    <source>
        <strain evidence="2">EsbW_18-Q3-R4-48_MAXAC.044</strain>
    </source>
</reference>
<dbReference type="PANTHER" id="PTHR30283">
    <property type="entry name" value="PEROXIDE STRESS RESPONSE PROTEIN YAAA"/>
    <property type="match status" value="1"/>
</dbReference>
<name>A0A9D7FKV5_9RHOO</name>
<proteinExistence type="inferred from homology"/>
<dbReference type="HAMAP" id="MF_00652">
    <property type="entry name" value="UPF0246"/>
    <property type="match status" value="1"/>
</dbReference>
<evidence type="ECO:0000256" key="1">
    <source>
        <dbReference type="HAMAP-Rule" id="MF_00652"/>
    </source>
</evidence>
<organism evidence="2 3">
    <name type="scientific">Candidatus Propionivibrio dominans</name>
    <dbReference type="NCBI Taxonomy" id="2954373"/>
    <lineage>
        <taxon>Bacteria</taxon>
        <taxon>Pseudomonadati</taxon>
        <taxon>Pseudomonadota</taxon>
        <taxon>Betaproteobacteria</taxon>
        <taxon>Rhodocyclales</taxon>
        <taxon>Rhodocyclaceae</taxon>
        <taxon>Propionivibrio</taxon>
    </lineage>
</organism>
<gene>
    <name evidence="2" type="primary">yaaA</name>
    <name evidence="2" type="ORF">IPJ48_11700</name>
</gene>